<evidence type="ECO:0000256" key="5">
    <source>
        <dbReference type="ARBA" id="ARBA00023136"/>
    </source>
</evidence>
<dbReference type="PANTHER" id="PTHR43496:SF1">
    <property type="entry name" value="POLYGALACTURONAN_RHAMNOGALACTURONAN TRANSPORT SYSTEM PERMEASE PROTEIN YTEP"/>
    <property type="match status" value="1"/>
</dbReference>
<accession>A0A9X4KLT9</accession>
<evidence type="ECO:0000256" key="6">
    <source>
        <dbReference type="RuleBase" id="RU363032"/>
    </source>
</evidence>
<dbReference type="PANTHER" id="PTHR43496">
    <property type="entry name" value="PROTEIN LPLB"/>
    <property type="match status" value="1"/>
</dbReference>
<dbReference type="GO" id="GO:0005886">
    <property type="term" value="C:plasma membrane"/>
    <property type="evidence" value="ECO:0007669"/>
    <property type="project" value="UniProtKB-SubCell"/>
</dbReference>
<organism evidence="8 9">
    <name type="scientific">Cohnella ginsengisoli</name>
    <dbReference type="NCBI Taxonomy" id="425004"/>
    <lineage>
        <taxon>Bacteria</taxon>
        <taxon>Bacillati</taxon>
        <taxon>Bacillota</taxon>
        <taxon>Bacilli</taxon>
        <taxon>Bacillales</taxon>
        <taxon>Paenibacillaceae</taxon>
        <taxon>Cohnella</taxon>
    </lineage>
</organism>
<dbReference type="Proteomes" id="UP001153387">
    <property type="component" value="Unassembled WGS sequence"/>
</dbReference>
<comment type="subcellular location">
    <subcellularLocation>
        <location evidence="6">Cell membrane</location>
        <topology evidence="6">Multi-pass membrane protein</topology>
    </subcellularLocation>
    <subcellularLocation>
        <location evidence="1">Membrane</location>
        <topology evidence="1">Multi-pass membrane protein</topology>
    </subcellularLocation>
</comment>
<keyword evidence="4 6" id="KW-1133">Transmembrane helix</keyword>
<dbReference type="InterPro" id="IPR000515">
    <property type="entry name" value="MetI-like"/>
</dbReference>
<evidence type="ECO:0000256" key="1">
    <source>
        <dbReference type="ARBA" id="ARBA00004141"/>
    </source>
</evidence>
<keyword evidence="3 6" id="KW-0812">Transmembrane</keyword>
<comment type="caution">
    <text evidence="8">The sequence shown here is derived from an EMBL/GenBank/DDBJ whole genome shotgun (WGS) entry which is preliminary data.</text>
</comment>
<sequence>MEKALAALPVRKEKGYWSRLGARIVKHRAMYLLALPGVLFFILFKLTPLWGLLLAFKDYNPYSGFAGSEWVGFKHFADLFADRNFYIMLRNTFAINVFGLVFMFPLPILLALMLNEVRHGAFKRFNQSIVYLPHFLSWVVVASMTFFVLSTDVGIVNKLIGESGHEPISFLSESKYFWGLITAQTMWKEAGWGTIIFLAAMAGVDPQRYEAAVVDGASRFRQIWHITLPAIRPTILILLILRLGQMADVGFEQMLLMMNPLVMQVAEVFDTYAYTQGILRGQISTGVTVGMFKGVVGFVLVMASNYIVKKIRPGRHLLTRREEAYSHELRFAQKNDGVRLDQLRAARRYIPRLRIPVPVRVQRFVYGP</sequence>
<feature type="transmembrane region" description="Helical" evidence="6">
    <location>
        <begin position="93"/>
        <end position="117"/>
    </location>
</feature>
<evidence type="ECO:0000256" key="2">
    <source>
        <dbReference type="ARBA" id="ARBA00022448"/>
    </source>
</evidence>
<dbReference type="InterPro" id="IPR035906">
    <property type="entry name" value="MetI-like_sf"/>
</dbReference>
<proteinExistence type="inferred from homology"/>
<feature type="transmembrane region" description="Helical" evidence="6">
    <location>
        <begin position="129"/>
        <end position="149"/>
    </location>
</feature>
<evidence type="ECO:0000256" key="3">
    <source>
        <dbReference type="ARBA" id="ARBA00022692"/>
    </source>
</evidence>
<protein>
    <submittedName>
        <fullName evidence="8">ABC transporter permease subunit</fullName>
    </submittedName>
</protein>
<keyword evidence="9" id="KW-1185">Reference proteome</keyword>
<feature type="transmembrane region" description="Helical" evidence="6">
    <location>
        <begin position="223"/>
        <end position="243"/>
    </location>
</feature>
<dbReference type="Gene3D" id="1.10.3720.10">
    <property type="entry name" value="MetI-like"/>
    <property type="match status" value="1"/>
</dbReference>
<dbReference type="AlphaFoldDB" id="A0A9X4KLT9"/>
<evidence type="ECO:0000259" key="7">
    <source>
        <dbReference type="PROSITE" id="PS50928"/>
    </source>
</evidence>
<dbReference type="Pfam" id="PF00528">
    <property type="entry name" value="BPD_transp_1"/>
    <property type="match status" value="1"/>
</dbReference>
<dbReference type="CDD" id="cd06261">
    <property type="entry name" value="TM_PBP2"/>
    <property type="match status" value="1"/>
</dbReference>
<name>A0A9X4KLT9_9BACL</name>
<feature type="domain" description="ABC transmembrane type-1" evidence="7">
    <location>
        <begin position="89"/>
        <end position="308"/>
    </location>
</feature>
<dbReference type="SUPFAM" id="SSF161098">
    <property type="entry name" value="MetI-like"/>
    <property type="match status" value="1"/>
</dbReference>
<comment type="similarity">
    <text evidence="6">Belongs to the binding-protein-dependent transport system permease family.</text>
</comment>
<gene>
    <name evidence="8" type="ORF">OMP38_28140</name>
</gene>
<feature type="transmembrane region" description="Helical" evidence="6">
    <location>
        <begin position="287"/>
        <end position="308"/>
    </location>
</feature>
<reference evidence="8 9" key="1">
    <citation type="submission" date="2022-10" db="EMBL/GenBank/DDBJ databases">
        <title>Comparative genomic analysis of Cohnella hashimotonis sp. nov., isolated from the International Space Station.</title>
        <authorList>
            <person name="Simpson A."/>
            <person name="Venkateswaran K."/>
        </authorList>
    </citation>
    <scope>NUCLEOTIDE SEQUENCE [LARGE SCALE GENOMIC DNA]</scope>
    <source>
        <strain evidence="8 9">DSM 18997</strain>
    </source>
</reference>
<feature type="transmembrane region" description="Helical" evidence="6">
    <location>
        <begin position="29"/>
        <end position="53"/>
    </location>
</feature>
<evidence type="ECO:0000313" key="8">
    <source>
        <dbReference type="EMBL" id="MDG0794276.1"/>
    </source>
</evidence>
<dbReference type="GO" id="GO:0055085">
    <property type="term" value="P:transmembrane transport"/>
    <property type="evidence" value="ECO:0007669"/>
    <property type="project" value="InterPro"/>
</dbReference>
<keyword evidence="2 6" id="KW-0813">Transport</keyword>
<dbReference type="EMBL" id="JAPDHZ010000006">
    <property type="protein sequence ID" value="MDG0794276.1"/>
    <property type="molecule type" value="Genomic_DNA"/>
</dbReference>
<evidence type="ECO:0000313" key="9">
    <source>
        <dbReference type="Proteomes" id="UP001153387"/>
    </source>
</evidence>
<dbReference type="PROSITE" id="PS50928">
    <property type="entry name" value="ABC_TM1"/>
    <property type="match status" value="1"/>
</dbReference>
<keyword evidence="5 6" id="KW-0472">Membrane</keyword>
<evidence type="ECO:0000256" key="4">
    <source>
        <dbReference type="ARBA" id="ARBA00022989"/>
    </source>
</evidence>